<accession>A0A411YHK1</accession>
<feature type="region of interest" description="Disordered" evidence="1">
    <location>
        <begin position="119"/>
        <end position="157"/>
    </location>
</feature>
<evidence type="ECO:0000259" key="2">
    <source>
        <dbReference type="Pfam" id="PF12728"/>
    </source>
</evidence>
<evidence type="ECO:0000256" key="1">
    <source>
        <dbReference type="SAM" id="MobiDB-lite"/>
    </source>
</evidence>
<gene>
    <name evidence="3" type="ORF">ER308_15045</name>
</gene>
<sequence>MVEGAGMAVTLKAEEVGQTTELFEEILTSPEVRLVDAHGHEAVLSPHVAGFLRAAVVAASSGNALLFSEDDTMSPAEAAQVLGVSRPMVYRYIKDGLLEDRPVNTYHRIPAASVHELAEQRRGAAERSAQLLRDDPDHPRVAAARARARARRADRDA</sequence>
<organism evidence="3 4">
    <name type="scientific">Egibacter rhizosphaerae</name>
    <dbReference type="NCBI Taxonomy" id="1670831"/>
    <lineage>
        <taxon>Bacteria</taxon>
        <taxon>Bacillati</taxon>
        <taxon>Actinomycetota</taxon>
        <taxon>Nitriliruptoria</taxon>
        <taxon>Egibacterales</taxon>
        <taxon>Egibacteraceae</taxon>
        <taxon>Egibacter</taxon>
    </lineage>
</organism>
<protein>
    <submittedName>
        <fullName evidence="3">DNA-binding protein</fullName>
    </submittedName>
</protein>
<feature type="domain" description="Helix-turn-helix" evidence="2">
    <location>
        <begin position="73"/>
        <end position="122"/>
    </location>
</feature>
<dbReference type="AlphaFoldDB" id="A0A411YHK1"/>
<dbReference type="EMBL" id="CP036402">
    <property type="protein sequence ID" value="QBI20748.1"/>
    <property type="molecule type" value="Genomic_DNA"/>
</dbReference>
<proteinExistence type="predicted"/>
<keyword evidence="4" id="KW-1185">Reference proteome</keyword>
<dbReference type="Proteomes" id="UP000291469">
    <property type="component" value="Chromosome"/>
</dbReference>
<dbReference type="GO" id="GO:0003677">
    <property type="term" value="F:DNA binding"/>
    <property type="evidence" value="ECO:0007669"/>
    <property type="project" value="UniProtKB-KW"/>
</dbReference>
<dbReference type="InterPro" id="IPR041657">
    <property type="entry name" value="HTH_17"/>
</dbReference>
<dbReference type="OrthoDB" id="26212at2"/>
<evidence type="ECO:0000313" key="3">
    <source>
        <dbReference type="EMBL" id="QBI20748.1"/>
    </source>
</evidence>
<evidence type="ECO:0000313" key="4">
    <source>
        <dbReference type="Proteomes" id="UP000291469"/>
    </source>
</evidence>
<dbReference type="KEGG" id="erz:ER308_15045"/>
<dbReference type="Pfam" id="PF12728">
    <property type="entry name" value="HTH_17"/>
    <property type="match status" value="1"/>
</dbReference>
<reference evidence="3 4" key="1">
    <citation type="submission" date="2019-01" db="EMBL/GenBank/DDBJ databases">
        <title>Egibacter rhizosphaerae EGI 80759T.</title>
        <authorList>
            <person name="Chen D.-D."/>
            <person name="Tian Y."/>
            <person name="Jiao J.-Y."/>
            <person name="Zhang X.-T."/>
            <person name="Zhang Y.-G."/>
            <person name="Zhang Y."/>
            <person name="Xiao M."/>
            <person name="Shu W.-S."/>
            <person name="Li W.-J."/>
        </authorList>
    </citation>
    <scope>NUCLEOTIDE SEQUENCE [LARGE SCALE GENOMIC DNA]</scope>
    <source>
        <strain evidence="3 4">EGI 80759</strain>
    </source>
</reference>
<name>A0A411YHK1_9ACTN</name>
<keyword evidence="3" id="KW-0238">DNA-binding</keyword>